<protein>
    <submittedName>
        <fullName evidence="1">Uncharacterized protein</fullName>
    </submittedName>
</protein>
<keyword evidence="2" id="KW-1185">Reference proteome</keyword>
<proteinExistence type="predicted"/>
<reference evidence="1 2" key="1">
    <citation type="submission" date="2017-11" db="EMBL/GenBank/DDBJ databases">
        <authorList>
            <person name="Laing C."/>
            <person name="Caston J.C."/>
            <person name="Del V.M."/>
            <person name="Young O.M."/>
            <person name="Nayek S."/>
            <person name="Hughes L.E."/>
            <person name="Garlena R.A."/>
            <person name="Russell D.A."/>
            <person name="Pope W.H."/>
            <person name="Jacobs-Sera D."/>
            <person name="Hendrix R.W."/>
            <person name="Hatfull G.F."/>
        </authorList>
    </citation>
    <scope>NUCLEOTIDE SEQUENCE [LARGE SCALE GENOMIC DNA]</scope>
</reference>
<organism evidence="1 2">
    <name type="scientific">Streptomyces phage Manuel</name>
    <dbReference type="NCBI Taxonomy" id="2053812"/>
    <lineage>
        <taxon>Viruses</taxon>
        <taxon>Duplodnaviria</taxon>
        <taxon>Heunggongvirae</taxon>
        <taxon>Uroviricota</taxon>
        <taxon>Caudoviricetes</taxon>
        <taxon>Beephvirinae</taxon>
        <taxon>Manuelvirus</taxon>
        <taxon>Manuelvirus manuel</taxon>
    </lineage>
</organism>
<dbReference type="EMBL" id="MG518519">
    <property type="protein sequence ID" value="ATW69375.1"/>
    <property type="molecule type" value="Genomic_DNA"/>
</dbReference>
<gene>
    <name evidence="1" type="ORF">SEA_MANUEL_81</name>
</gene>
<sequence>MTDYAAKVKSGIALLDAHFGGSSWKKDIDLDTLDLGSCGVCVLGQLFGDYSDGLDELGIGGGYSYGFDVSTGNFRELTQAWKDALGKNNTLVEKGDVYKDMYGYSVRVIGTELVRLSATETITVYIAATGQVKDDVHTDYKTGNGKVETVVLQKKDFEEDGTYRFKVDPSLKIKAGMFIELANGRKYFVHNKDEVRELVDGAYAENVSRISLVGAKEMKTGMGVKFASTVKNTIV</sequence>
<name>A0A2H4PR27_9CAUD</name>
<evidence type="ECO:0000313" key="1">
    <source>
        <dbReference type="EMBL" id="ATW69375.1"/>
    </source>
</evidence>
<dbReference type="Proteomes" id="UP000240735">
    <property type="component" value="Segment"/>
</dbReference>
<evidence type="ECO:0000313" key="2">
    <source>
        <dbReference type="Proteomes" id="UP000240735"/>
    </source>
</evidence>
<accession>A0A2H4PR27</accession>